<organism evidence="2 3">
    <name type="scientific">Monilinia laxa</name>
    <name type="common">Brown rot fungus</name>
    <name type="synonym">Sclerotinia laxa</name>
    <dbReference type="NCBI Taxonomy" id="61186"/>
    <lineage>
        <taxon>Eukaryota</taxon>
        <taxon>Fungi</taxon>
        <taxon>Dikarya</taxon>
        <taxon>Ascomycota</taxon>
        <taxon>Pezizomycotina</taxon>
        <taxon>Leotiomycetes</taxon>
        <taxon>Helotiales</taxon>
        <taxon>Sclerotiniaceae</taxon>
        <taxon>Monilinia</taxon>
    </lineage>
</organism>
<feature type="region of interest" description="Disordered" evidence="1">
    <location>
        <begin position="1"/>
        <end position="23"/>
    </location>
</feature>
<evidence type="ECO:0000313" key="3">
    <source>
        <dbReference type="Proteomes" id="UP000326757"/>
    </source>
</evidence>
<dbReference type="GO" id="GO:0003676">
    <property type="term" value="F:nucleic acid binding"/>
    <property type="evidence" value="ECO:0007669"/>
    <property type="project" value="InterPro"/>
</dbReference>
<proteinExistence type="predicted"/>
<dbReference type="InterPro" id="IPR036397">
    <property type="entry name" value="RNaseH_sf"/>
</dbReference>
<evidence type="ECO:0000256" key="1">
    <source>
        <dbReference type="SAM" id="MobiDB-lite"/>
    </source>
</evidence>
<dbReference type="PANTHER" id="PTHR43040:SF1">
    <property type="entry name" value="RIBONUCLEASE D"/>
    <property type="match status" value="1"/>
</dbReference>
<comment type="caution">
    <text evidence="2">The sequence shown here is derived from an EMBL/GenBank/DDBJ whole genome shotgun (WGS) entry which is preliminary data.</text>
</comment>
<feature type="region of interest" description="Disordered" evidence="1">
    <location>
        <begin position="55"/>
        <end position="84"/>
    </location>
</feature>
<gene>
    <name evidence="2" type="ORF">EYC80_010998</name>
</gene>
<accession>A0A5N6JSQ5</accession>
<reference evidence="2 3" key="1">
    <citation type="submission" date="2019-06" db="EMBL/GenBank/DDBJ databases">
        <title>Genome Sequence of the Brown Rot Fungal Pathogen Monilinia laxa.</title>
        <authorList>
            <person name="De Miccolis Angelini R.M."/>
            <person name="Landi L."/>
            <person name="Abate D."/>
            <person name="Pollastro S."/>
            <person name="Romanazzi G."/>
            <person name="Faretra F."/>
        </authorList>
    </citation>
    <scope>NUCLEOTIDE SEQUENCE [LARGE SCALE GENOMIC DNA]</scope>
    <source>
        <strain evidence="2 3">Mlax316</strain>
    </source>
</reference>
<dbReference type="EMBL" id="VIGI01000017">
    <property type="protein sequence ID" value="KAB8290573.1"/>
    <property type="molecule type" value="Genomic_DNA"/>
</dbReference>
<sequence length="390" mass="44544">MSENSNPFKPAHHQQPDSLSGTSEQGTEILLFQHQHIEPGTLSSLQIENNIDPTATSVLDLPDSSSTTEDQANTEAANWSTQPGTGDGAWEYMVPVYIAPTETDKLVVFIDSIFGMVKFLPVLSRLQRGVPELFCGCKGNAEGLSRDGRVTIFTTSIKSLNTTYIFDVHVLENRVFDMVGYNGLSLRNILESEAIMKVWWDLRSDFEALSHHFNIHPKFYRDLQLLELMSSKGNRAKLSGLANAVRTICLENPGEVECVLGDVSKWNMMKQETRDYFDWNGFEELEKRPVSIMVLKNCRGDTEIMPGLYDFLIRRLWKTNKEMRMGSFNLFLDIIDEESVIRAEVEWSKESTNGFSINREIVNHSKSRSPPIFRMLLAVYDWGREDEWHE</sequence>
<protein>
    <recommendedName>
        <fullName evidence="4">3'-5' exonuclease domain-containing protein</fullName>
    </recommendedName>
</protein>
<dbReference type="AlphaFoldDB" id="A0A5N6JSQ5"/>
<dbReference type="SUPFAM" id="SSF53098">
    <property type="entry name" value="Ribonuclease H-like"/>
    <property type="match status" value="1"/>
</dbReference>
<dbReference type="OrthoDB" id="3556302at2759"/>
<evidence type="ECO:0008006" key="4">
    <source>
        <dbReference type="Google" id="ProtNLM"/>
    </source>
</evidence>
<dbReference type="Gene3D" id="3.30.420.10">
    <property type="entry name" value="Ribonuclease H-like superfamily/Ribonuclease H"/>
    <property type="match status" value="1"/>
</dbReference>
<dbReference type="PANTHER" id="PTHR43040">
    <property type="entry name" value="RIBONUCLEASE D"/>
    <property type="match status" value="1"/>
</dbReference>
<dbReference type="Proteomes" id="UP000326757">
    <property type="component" value="Unassembled WGS sequence"/>
</dbReference>
<dbReference type="InterPro" id="IPR012337">
    <property type="entry name" value="RNaseH-like_sf"/>
</dbReference>
<name>A0A5N6JSQ5_MONLA</name>
<keyword evidence="3" id="KW-1185">Reference proteome</keyword>
<evidence type="ECO:0000313" key="2">
    <source>
        <dbReference type="EMBL" id="KAB8290573.1"/>
    </source>
</evidence>